<keyword evidence="1" id="KW-1133">Transmembrane helix</keyword>
<keyword evidence="3" id="KW-1185">Reference proteome</keyword>
<evidence type="ECO:0000313" key="2">
    <source>
        <dbReference type="EMBL" id="APZ51569.1"/>
    </source>
</evidence>
<dbReference type="KEGG" id="paby:Ga0080574_TMP1235"/>
<evidence type="ECO:0000313" key="3">
    <source>
        <dbReference type="Proteomes" id="UP000187059"/>
    </source>
</evidence>
<sequence length="176" mass="19009">MSLVRPEVRAALSQWREALYGAGVLALGLYWAFFTGGGLLHWVGYVVAAAGALLLVAGLQRGRFRMGGGGPGIVQVIEGRISYFGPLTGGAADLDTLTALTLDRRGKPAHWLLHRPDEPPLAIPLNAEGADALFDAFATLPGLPTERMLTEMHRASRHSVTIWEAPLRESTHLRLH</sequence>
<gene>
    <name evidence="2" type="ORF">Ga0080574_TMP1235</name>
</gene>
<dbReference type="AlphaFoldDB" id="A0A1P8UQ92"/>
<evidence type="ECO:0000256" key="1">
    <source>
        <dbReference type="SAM" id="Phobius"/>
    </source>
</evidence>
<keyword evidence="1" id="KW-0472">Membrane</keyword>
<organism evidence="2 3">
    <name type="scientific">Salipiger abyssi</name>
    <dbReference type="NCBI Taxonomy" id="1250539"/>
    <lineage>
        <taxon>Bacteria</taxon>
        <taxon>Pseudomonadati</taxon>
        <taxon>Pseudomonadota</taxon>
        <taxon>Alphaproteobacteria</taxon>
        <taxon>Rhodobacterales</taxon>
        <taxon>Roseobacteraceae</taxon>
        <taxon>Salipiger</taxon>
    </lineage>
</organism>
<dbReference type="Proteomes" id="UP000187059">
    <property type="component" value="Chromosome"/>
</dbReference>
<dbReference type="STRING" id="1250539.Ga0080574_TMP1235"/>
<accession>A0A1P8UQ92</accession>
<dbReference type="RefSeq" id="WP_076696194.1">
    <property type="nucleotide sequence ID" value="NZ_CP015093.1"/>
</dbReference>
<proteinExistence type="predicted"/>
<dbReference type="EMBL" id="CP015093">
    <property type="protein sequence ID" value="APZ51569.1"/>
    <property type="molecule type" value="Genomic_DNA"/>
</dbReference>
<dbReference type="OrthoDB" id="7851333at2"/>
<name>A0A1P8UQ92_9RHOB</name>
<feature type="transmembrane region" description="Helical" evidence="1">
    <location>
        <begin position="18"/>
        <end position="34"/>
    </location>
</feature>
<protein>
    <submittedName>
        <fullName evidence="2">Uncharacterized protein</fullName>
    </submittedName>
</protein>
<reference evidence="2 3" key="1">
    <citation type="submission" date="2016-04" db="EMBL/GenBank/DDBJ databases">
        <title>Deep-sea bacteria in the southern Pacific.</title>
        <authorList>
            <person name="Tang K."/>
        </authorList>
    </citation>
    <scope>NUCLEOTIDE SEQUENCE [LARGE SCALE GENOMIC DNA]</scope>
    <source>
        <strain evidence="2 3">JLT2014</strain>
    </source>
</reference>
<keyword evidence="1" id="KW-0812">Transmembrane</keyword>
<feature type="transmembrane region" description="Helical" evidence="1">
    <location>
        <begin position="40"/>
        <end position="59"/>
    </location>
</feature>